<dbReference type="GO" id="GO:0047730">
    <property type="term" value="F:carnosine synthase activity"/>
    <property type="evidence" value="ECO:0007669"/>
    <property type="project" value="InterPro"/>
</dbReference>
<accession>A0A9D4FHC3</accession>
<dbReference type="PANTHER" id="PTHR48066">
    <property type="entry name" value="CARNOSINE SYNTHASE 1"/>
    <property type="match status" value="1"/>
</dbReference>
<dbReference type="GO" id="GO:0035499">
    <property type="term" value="P:carnosine biosynthetic process"/>
    <property type="evidence" value="ECO:0007669"/>
    <property type="project" value="InterPro"/>
</dbReference>
<dbReference type="GO" id="GO:0016887">
    <property type="term" value="F:ATP hydrolysis activity"/>
    <property type="evidence" value="ECO:0007669"/>
    <property type="project" value="InterPro"/>
</dbReference>
<dbReference type="AlphaFoldDB" id="A0A9D4FHC3"/>
<name>A0A9D4FHC3_DREPO</name>
<dbReference type="PANTHER" id="PTHR48066:SF1">
    <property type="entry name" value="CARNOSINE SYNTHASE 1"/>
    <property type="match status" value="1"/>
</dbReference>
<comment type="caution">
    <text evidence="1">The sequence shown here is derived from an EMBL/GenBank/DDBJ whole genome shotgun (WGS) entry which is preliminary data.</text>
</comment>
<reference evidence="1" key="1">
    <citation type="journal article" date="2019" name="bioRxiv">
        <title>The Genome of the Zebra Mussel, Dreissena polymorpha: A Resource for Invasive Species Research.</title>
        <authorList>
            <person name="McCartney M.A."/>
            <person name="Auch B."/>
            <person name="Kono T."/>
            <person name="Mallez S."/>
            <person name="Zhang Y."/>
            <person name="Obille A."/>
            <person name="Becker A."/>
            <person name="Abrahante J.E."/>
            <person name="Garbe J."/>
            <person name="Badalamenti J.P."/>
            <person name="Herman A."/>
            <person name="Mangelson H."/>
            <person name="Liachko I."/>
            <person name="Sullivan S."/>
            <person name="Sone E.D."/>
            <person name="Koren S."/>
            <person name="Silverstein K.A.T."/>
            <person name="Beckman K.B."/>
            <person name="Gohl D.M."/>
        </authorList>
    </citation>
    <scope>NUCLEOTIDE SEQUENCE</scope>
    <source>
        <strain evidence="1">Duluth1</strain>
        <tissue evidence="1">Whole animal</tissue>
    </source>
</reference>
<sequence length="107" mass="12029">MQQDDTRRTFDLNGPGTVVGHLGLSNGVFNVQMKMTHTGPKLIDINARTGSLYIRDWVKRLYYIDLMKCAQMVSRHTSGSSPPSGNIMGMMLIPSRHKHLILDNVMN</sequence>
<proteinExistence type="predicted"/>
<dbReference type="EMBL" id="JAIWYP010000007">
    <property type="protein sequence ID" value="KAH3797714.1"/>
    <property type="molecule type" value="Genomic_DNA"/>
</dbReference>
<dbReference type="Gene3D" id="3.30.470.20">
    <property type="entry name" value="ATP-grasp fold, B domain"/>
    <property type="match status" value="1"/>
</dbReference>
<evidence type="ECO:0000313" key="1">
    <source>
        <dbReference type="EMBL" id="KAH3797714.1"/>
    </source>
</evidence>
<dbReference type="InterPro" id="IPR031046">
    <property type="entry name" value="CARNS1"/>
</dbReference>
<protein>
    <submittedName>
        <fullName evidence="1">Uncharacterized protein</fullName>
    </submittedName>
</protein>
<keyword evidence="2" id="KW-1185">Reference proteome</keyword>
<gene>
    <name evidence="1" type="ORF">DPMN_151301</name>
</gene>
<evidence type="ECO:0000313" key="2">
    <source>
        <dbReference type="Proteomes" id="UP000828390"/>
    </source>
</evidence>
<dbReference type="Proteomes" id="UP000828390">
    <property type="component" value="Unassembled WGS sequence"/>
</dbReference>
<organism evidence="1 2">
    <name type="scientific">Dreissena polymorpha</name>
    <name type="common">Zebra mussel</name>
    <name type="synonym">Mytilus polymorpha</name>
    <dbReference type="NCBI Taxonomy" id="45954"/>
    <lineage>
        <taxon>Eukaryota</taxon>
        <taxon>Metazoa</taxon>
        <taxon>Spiralia</taxon>
        <taxon>Lophotrochozoa</taxon>
        <taxon>Mollusca</taxon>
        <taxon>Bivalvia</taxon>
        <taxon>Autobranchia</taxon>
        <taxon>Heteroconchia</taxon>
        <taxon>Euheterodonta</taxon>
        <taxon>Imparidentia</taxon>
        <taxon>Neoheterodontei</taxon>
        <taxon>Myida</taxon>
        <taxon>Dreissenoidea</taxon>
        <taxon>Dreissenidae</taxon>
        <taxon>Dreissena</taxon>
    </lineage>
</organism>
<reference evidence="1" key="2">
    <citation type="submission" date="2020-11" db="EMBL/GenBank/DDBJ databases">
        <authorList>
            <person name="McCartney M.A."/>
            <person name="Auch B."/>
            <person name="Kono T."/>
            <person name="Mallez S."/>
            <person name="Becker A."/>
            <person name="Gohl D.M."/>
            <person name="Silverstein K.A.T."/>
            <person name="Koren S."/>
            <person name="Bechman K.B."/>
            <person name="Herman A."/>
            <person name="Abrahante J.E."/>
            <person name="Garbe J."/>
        </authorList>
    </citation>
    <scope>NUCLEOTIDE SEQUENCE</scope>
    <source>
        <strain evidence="1">Duluth1</strain>
        <tissue evidence="1">Whole animal</tissue>
    </source>
</reference>